<evidence type="ECO:0000256" key="2">
    <source>
        <dbReference type="ARBA" id="ARBA00022630"/>
    </source>
</evidence>
<evidence type="ECO:0000259" key="5">
    <source>
        <dbReference type="Pfam" id="PF01613"/>
    </source>
</evidence>
<dbReference type="Pfam" id="PF01613">
    <property type="entry name" value="Flavin_Reduct"/>
    <property type="match status" value="1"/>
</dbReference>
<accession>A0A2S2DY55</accession>
<dbReference type="RefSeq" id="WP_109323858.1">
    <property type="nucleotide sequence ID" value="NZ_CP029346.1"/>
</dbReference>
<name>A0A2S2DY55_9BACT</name>
<evidence type="ECO:0000256" key="3">
    <source>
        <dbReference type="ARBA" id="ARBA00022643"/>
    </source>
</evidence>
<comment type="similarity">
    <text evidence="4">Belongs to the flavoredoxin family.</text>
</comment>
<dbReference type="InterPro" id="IPR002563">
    <property type="entry name" value="Flavin_Rdtase-like_dom"/>
</dbReference>
<dbReference type="PANTHER" id="PTHR33798:SF5">
    <property type="entry name" value="FLAVIN REDUCTASE LIKE DOMAIN-CONTAINING PROTEIN"/>
    <property type="match status" value="1"/>
</dbReference>
<dbReference type="InterPro" id="IPR012349">
    <property type="entry name" value="Split_barrel_FMN-bd"/>
</dbReference>
<sequence>MIATLSDIESMDKSFRTNLINHLSGAKAVHLMGTFDEQHQSNLAIFSNVIHIGANPAMMGVLFRPVGADSHSYKNIQANKRFTLNQIPLSMVQQAHQTSARYPLGKSEFEAYGIEEERISEFDGPFVKNSLVKIGLTWEEEHLIKSNQTILIVGKIQYISIQDSILLPDGHIDLDVAQCVSAGGLDTYYQVKKLAQFPYAKVLADASHEPRRNS</sequence>
<dbReference type="SUPFAM" id="SSF50475">
    <property type="entry name" value="FMN-binding split barrel"/>
    <property type="match status" value="1"/>
</dbReference>
<proteinExistence type="inferred from homology"/>
<keyword evidence="3" id="KW-0288">FMN</keyword>
<evidence type="ECO:0000313" key="7">
    <source>
        <dbReference type="Proteomes" id="UP000245468"/>
    </source>
</evidence>
<feature type="domain" description="Flavin reductase like" evidence="5">
    <location>
        <begin position="27"/>
        <end position="163"/>
    </location>
</feature>
<dbReference type="GO" id="GO:0016646">
    <property type="term" value="F:oxidoreductase activity, acting on the CH-NH group of donors, NAD or NADP as acceptor"/>
    <property type="evidence" value="ECO:0007669"/>
    <property type="project" value="UniProtKB-ARBA"/>
</dbReference>
<gene>
    <name evidence="6" type="ORF">HME7025_02132</name>
</gene>
<dbReference type="EMBL" id="CP029346">
    <property type="protein sequence ID" value="AWL09980.1"/>
    <property type="molecule type" value="Genomic_DNA"/>
</dbReference>
<comment type="cofactor">
    <cofactor evidence="1">
        <name>FMN</name>
        <dbReference type="ChEBI" id="CHEBI:58210"/>
    </cofactor>
</comment>
<keyword evidence="7" id="KW-1185">Reference proteome</keyword>
<keyword evidence="2" id="KW-0285">Flavoprotein</keyword>
<dbReference type="OrthoDB" id="5293996at2"/>
<evidence type="ECO:0000313" key="6">
    <source>
        <dbReference type="EMBL" id="AWL09980.1"/>
    </source>
</evidence>
<dbReference type="PANTHER" id="PTHR33798">
    <property type="entry name" value="FLAVOPROTEIN OXYGENASE"/>
    <property type="match status" value="1"/>
</dbReference>
<organism evidence="6 7">
    <name type="scientific">Aquirufa nivalisilvae</name>
    <dbReference type="NCBI Taxonomy" id="2516557"/>
    <lineage>
        <taxon>Bacteria</taxon>
        <taxon>Pseudomonadati</taxon>
        <taxon>Bacteroidota</taxon>
        <taxon>Cytophagia</taxon>
        <taxon>Cytophagales</taxon>
        <taxon>Flectobacillaceae</taxon>
        <taxon>Aquirufa</taxon>
    </lineage>
</organism>
<protein>
    <recommendedName>
        <fullName evidence="5">Flavin reductase like domain-containing protein</fullName>
    </recommendedName>
</protein>
<dbReference type="Gene3D" id="2.30.110.10">
    <property type="entry name" value="Electron Transport, Fmn-binding Protein, Chain A"/>
    <property type="match status" value="1"/>
</dbReference>
<reference evidence="7" key="1">
    <citation type="submission" date="2018-05" db="EMBL/GenBank/DDBJ databases">
        <title>Pseudarcicella sp. HME7025 Genome sequencing and assembly.</title>
        <authorList>
            <person name="Kim H."/>
            <person name="Kang H."/>
            <person name="Joh K."/>
        </authorList>
    </citation>
    <scope>NUCLEOTIDE SEQUENCE [LARGE SCALE GENOMIC DNA]</scope>
    <source>
        <strain evidence="7">HME7025</strain>
    </source>
</reference>
<dbReference type="AlphaFoldDB" id="A0A2S2DY55"/>
<evidence type="ECO:0000256" key="1">
    <source>
        <dbReference type="ARBA" id="ARBA00001917"/>
    </source>
</evidence>
<dbReference type="Proteomes" id="UP000245468">
    <property type="component" value="Chromosome"/>
</dbReference>
<evidence type="ECO:0000256" key="4">
    <source>
        <dbReference type="ARBA" id="ARBA00038054"/>
    </source>
</evidence>
<dbReference type="KEGG" id="psez:HME7025_02132"/>
<dbReference type="GO" id="GO:0010181">
    <property type="term" value="F:FMN binding"/>
    <property type="evidence" value="ECO:0007669"/>
    <property type="project" value="InterPro"/>
</dbReference>